<feature type="non-terminal residue" evidence="2">
    <location>
        <position position="96"/>
    </location>
</feature>
<sequence length="96" mass="9786">MTTPTRTTAPEVRAPASSGTLGATRRLLALARAEVTLLGRNTVAVFYAVLAAPLLVLALGTSGLLDNITAVMPGGGMATLLVALLVLMGMSMSVYI</sequence>
<gene>
    <name evidence="2" type="ORF">PU560_01295</name>
</gene>
<feature type="transmembrane region" description="Helical" evidence="1">
    <location>
        <begin position="77"/>
        <end position="95"/>
    </location>
</feature>
<keyword evidence="1" id="KW-0812">Transmembrane</keyword>
<name>A0ABT5TSR1_9MICO</name>
<reference evidence="2" key="1">
    <citation type="submission" date="2023-02" db="EMBL/GenBank/DDBJ databases">
        <title>Georgenia sp.10Sc9-8, isolated from a soil sample collected from the Taklamakan desert.</title>
        <authorList>
            <person name="Liu S."/>
        </authorList>
    </citation>
    <scope>NUCLEOTIDE SEQUENCE</scope>
    <source>
        <strain evidence="2">10Sc9-8</strain>
    </source>
</reference>
<comment type="caution">
    <text evidence="2">The sequence shown here is derived from an EMBL/GenBank/DDBJ whole genome shotgun (WGS) entry which is preliminary data.</text>
</comment>
<evidence type="ECO:0008006" key="4">
    <source>
        <dbReference type="Google" id="ProtNLM"/>
    </source>
</evidence>
<evidence type="ECO:0000313" key="2">
    <source>
        <dbReference type="EMBL" id="MDD9205098.1"/>
    </source>
</evidence>
<keyword evidence="3" id="KW-1185">Reference proteome</keyword>
<proteinExistence type="predicted"/>
<feature type="transmembrane region" description="Helical" evidence="1">
    <location>
        <begin position="44"/>
        <end position="65"/>
    </location>
</feature>
<keyword evidence="1" id="KW-0472">Membrane</keyword>
<accession>A0ABT5TSR1</accession>
<dbReference type="EMBL" id="JARACI010000262">
    <property type="protein sequence ID" value="MDD9205098.1"/>
    <property type="molecule type" value="Genomic_DNA"/>
</dbReference>
<keyword evidence="1" id="KW-1133">Transmembrane helix</keyword>
<organism evidence="2 3">
    <name type="scientific">Georgenia halotolerans</name>
    <dbReference type="NCBI Taxonomy" id="3028317"/>
    <lineage>
        <taxon>Bacteria</taxon>
        <taxon>Bacillati</taxon>
        <taxon>Actinomycetota</taxon>
        <taxon>Actinomycetes</taxon>
        <taxon>Micrococcales</taxon>
        <taxon>Bogoriellaceae</taxon>
        <taxon>Georgenia</taxon>
    </lineage>
</organism>
<evidence type="ECO:0000256" key="1">
    <source>
        <dbReference type="SAM" id="Phobius"/>
    </source>
</evidence>
<protein>
    <recommendedName>
        <fullName evidence="4">ABC transporter permease</fullName>
    </recommendedName>
</protein>
<evidence type="ECO:0000313" key="3">
    <source>
        <dbReference type="Proteomes" id="UP001165561"/>
    </source>
</evidence>
<dbReference type="Proteomes" id="UP001165561">
    <property type="component" value="Unassembled WGS sequence"/>
</dbReference>